<dbReference type="EMBL" id="KF264565">
    <property type="protein sequence ID" value="AGS49998.1"/>
    <property type="molecule type" value="Genomic_DNA"/>
</dbReference>
<name>S5TNG9_9BACT</name>
<proteinExistence type="predicted"/>
<accession>S5TNG9</accession>
<protein>
    <submittedName>
        <fullName evidence="1">Uncharacterized protein</fullName>
    </submittedName>
</protein>
<reference evidence="1" key="1">
    <citation type="journal article" date="2013" name="Proc. Natl. Acad. Sci. U.S.A.">
        <title>Mapping gene clusters within arrayed metagenomic libraries to expand the structural diversity of biomedically relevant natural products.</title>
        <authorList>
            <person name="Owen J.G."/>
            <person name="Reddy B.V."/>
            <person name="Ternei M.A."/>
            <person name="Charlop-Powers Z."/>
            <person name="Calle P.Y."/>
            <person name="Kim J.H."/>
            <person name="Brady S.F."/>
        </authorList>
    </citation>
    <scope>NUCLEOTIDE SEQUENCE</scope>
</reference>
<evidence type="ECO:0000313" key="1">
    <source>
        <dbReference type="EMBL" id="AGS49998.1"/>
    </source>
</evidence>
<dbReference type="AlphaFoldDB" id="S5TNG9"/>
<organism evidence="1">
    <name type="scientific">uncultured bacterium esnapd26</name>
    <dbReference type="NCBI Taxonomy" id="1366607"/>
    <lineage>
        <taxon>Bacteria</taxon>
        <taxon>environmental samples</taxon>
    </lineage>
</organism>
<sequence length="51" mass="5695">MPDELSRRLFEALRLEIHYDGVTNEALCRITLTGDTIEAVARATHETAASH</sequence>